<comment type="caution">
    <text evidence="2">The sequence shown here is derived from an EMBL/GenBank/DDBJ whole genome shotgun (WGS) entry which is preliminary data.</text>
</comment>
<accession>A0A840QSV8</accession>
<dbReference type="AlphaFoldDB" id="A0A840QSV8"/>
<evidence type="ECO:0000313" key="2">
    <source>
        <dbReference type="EMBL" id="MBB5174357.1"/>
    </source>
</evidence>
<dbReference type="RefSeq" id="WP_184664782.1">
    <property type="nucleotide sequence ID" value="NZ_JACHHB010000012.1"/>
</dbReference>
<reference evidence="2 3" key="1">
    <citation type="submission" date="2020-08" db="EMBL/GenBank/DDBJ databases">
        <title>Genomic Encyclopedia of Type Strains, Phase IV (KMG-IV): sequencing the most valuable type-strain genomes for metagenomic binning, comparative biology and taxonomic classification.</title>
        <authorList>
            <person name="Goeker M."/>
        </authorList>
    </citation>
    <scope>NUCLEOTIDE SEQUENCE [LARGE SCALE GENOMIC DNA]</scope>
    <source>
        <strain evidence="2 3">DSM 24696</strain>
    </source>
</reference>
<keyword evidence="3" id="KW-1185">Reference proteome</keyword>
<dbReference type="InterPro" id="IPR012454">
    <property type="entry name" value="DUF1659"/>
</dbReference>
<evidence type="ECO:0000259" key="1">
    <source>
        <dbReference type="Pfam" id="PF07872"/>
    </source>
</evidence>
<feature type="domain" description="DUF1659" evidence="1">
    <location>
        <begin position="3"/>
        <end position="70"/>
    </location>
</feature>
<gene>
    <name evidence="2" type="ORF">HNQ41_002572</name>
</gene>
<protein>
    <recommendedName>
        <fullName evidence="1">DUF1659 domain-containing protein</fullName>
    </recommendedName>
</protein>
<dbReference type="Proteomes" id="UP000551878">
    <property type="component" value="Unassembled WGS sequence"/>
</dbReference>
<proteinExistence type="predicted"/>
<organism evidence="2 3">
    <name type="scientific">Texcoconibacillus texcoconensis</name>
    <dbReference type="NCBI Taxonomy" id="1095777"/>
    <lineage>
        <taxon>Bacteria</taxon>
        <taxon>Bacillati</taxon>
        <taxon>Bacillota</taxon>
        <taxon>Bacilli</taxon>
        <taxon>Bacillales</taxon>
        <taxon>Bacillaceae</taxon>
        <taxon>Texcoconibacillus</taxon>
    </lineage>
</organism>
<evidence type="ECO:0000313" key="3">
    <source>
        <dbReference type="Proteomes" id="UP000551878"/>
    </source>
</evidence>
<dbReference type="Pfam" id="PF07872">
    <property type="entry name" value="DUF1659"/>
    <property type="match status" value="1"/>
</dbReference>
<name>A0A840QSV8_9BACI</name>
<dbReference type="EMBL" id="JACHHB010000012">
    <property type="protein sequence ID" value="MBB5174357.1"/>
    <property type="molecule type" value="Genomic_DNA"/>
</dbReference>
<sequence>MEQVNDSRLILTLVTGMDEYGEDIEQRRTFQNINTNSSNEDVQAAANALLSLQEHPVLYIQRSNTYDLEEEGE</sequence>